<organism evidence="1 2">
    <name type="scientific">Sphingobium rhizovicinum</name>
    <dbReference type="NCBI Taxonomy" id="432308"/>
    <lineage>
        <taxon>Bacteria</taxon>
        <taxon>Pseudomonadati</taxon>
        <taxon>Pseudomonadota</taxon>
        <taxon>Alphaproteobacteria</taxon>
        <taxon>Sphingomonadales</taxon>
        <taxon>Sphingomonadaceae</taxon>
        <taxon>Sphingobium</taxon>
    </lineage>
</organism>
<gene>
    <name evidence="1" type="ORF">ACFOKF_02080</name>
</gene>
<name>A0ABV7NAE4_9SPHN</name>
<dbReference type="RefSeq" id="WP_380792732.1">
    <property type="nucleotide sequence ID" value="NZ_JBHRVU010000004.1"/>
</dbReference>
<accession>A0ABV7NAE4</accession>
<protein>
    <submittedName>
        <fullName evidence="1">Polyhydroxyalkanoic acid system family protein</fullName>
    </submittedName>
</protein>
<reference evidence="2" key="1">
    <citation type="journal article" date="2019" name="Int. J. Syst. Evol. Microbiol.">
        <title>The Global Catalogue of Microorganisms (GCM) 10K type strain sequencing project: providing services to taxonomists for standard genome sequencing and annotation.</title>
        <authorList>
            <consortium name="The Broad Institute Genomics Platform"/>
            <consortium name="The Broad Institute Genome Sequencing Center for Infectious Disease"/>
            <person name="Wu L."/>
            <person name="Ma J."/>
        </authorList>
    </citation>
    <scope>NUCLEOTIDE SEQUENCE [LARGE SCALE GENOMIC DNA]</scope>
    <source>
        <strain evidence="2">CCM 7491</strain>
    </source>
</reference>
<keyword evidence="2" id="KW-1185">Reference proteome</keyword>
<sequence length="100" mass="10877">MDIEIPHDLGKAEARRRIEAGLPKLEQHIPGGGTVQATWSTQDQLDMEISAMGQTIPVRLQVSDDQVRGTVAVPMLLRMMAGPIGEFVKASAQKMLSRPA</sequence>
<dbReference type="InterPro" id="IPR013433">
    <property type="entry name" value="PHA_gran_rgn"/>
</dbReference>
<dbReference type="EMBL" id="JBHRVU010000004">
    <property type="protein sequence ID" value="MFC3439996.1"/>
    <property type="molecule type" value="Genomic_DNA"/>
</dbReference>
<dbReference type="Pfam" id="PF09650">
    <property type="entry name" value="PHA_gran_rgn"/>
    <property type="match status" value="1"/>
</dbReference>
<proteinExistence type="predicted"/>
<evidence type="ECO:0000313" key="1">
    <source>
        <dbReference type="EMBL" id="MFC3439996.1"/>
    </source>
</evidence>
<evidence type="ECO:0000313" key="2">
    <source>
        <dbReference type="Proteomes" id="UP001595681"/>
    </source>
</evidence>
<comment type="caution">
    <text evidence="1">The sequence shown here is derived from an EMBL/GenBank/DDBJ whole genome shotgun (WGS) entry which is preliminary data.</text>
</comment>
<dbReference type="Proteomes" id="UP001595681">
    <property type="component" value="Unassembled WGS sequence"/>
</dbReference>